<dbReference type="InterPro" id="IPR001421">
    <property type="entry name" value="ATP8_metazoa"/>
</dbReference>
<dbReference type="EMBL" id="JN990600">
    <property type="protein sequence ID" value="AEV44863.1"/>
    <property type="molecule type" value="Genomic_DNA"/>
</dbReference>
<dbReference type="GO" id="GO:0031966">
    <property type="term" value="C:mitochondrial membrane"/>
    <property type="evidence" value="ECO:0007669"/>
    <property type="project" value="UniProtKB-SubCell"/>
</dbReference>
<comment type="subcellular location">
    <subcellularLocation>
        <location evidence="1 12">Mitochondrion membrane</location>
        <topology evidence="1 12">Single-pass membrane protein</topology>
    </subcellularLocation>
</comment>
<dbReference type="GO" id="GO:0015078">
    <property type="term" value="F:proton transmembrane transporter activity"/>
    <property type="evidence" value="ECO:0007669"/>
    <property type="project" value="InterPro"/>
</dbReference>
<evidence type="ECO:0000256" key="4">
    <source>
        <dbReference type="ARBA" id="ARBA00022448"/>
    </source>
</evidence>
<evidence type="ECO:0000256" key="9">
    <source>
        <dbReference type="ARBA" id="ARBA00023065"/>
    </source>
</evidence>
<protein>
    <recommendedName>
        <fullName evidence="12">ATP synthase complex subunit 8</fullName>
    </recommendedName>
</protein>
<keyword evidence="9 12" id="KW-0406">Ion transport</keyword>
<name>U3KTP4_9HEXA</name>
<reference evidence="14" key="1">
    <citation type="submission" date="2011-11" db="EMBL/GenBank/DDBJ databases">
        <authorList>
            <person name="Chen W.-J."/>
            <person name="Luan Y.-X."/>
        </authorList>
    </citation>
    <scope>NUCLEOTIDE SEQUENCE</scope>
</reference>
<keyword evidence="11" id="KW-0472">Membrane</keyword>
<evidence type="ECO:0000256" key="5">
    <source>
        <dbReference type="ARBA" id="ARBA00022547"/>
    </source>
</evidence>
<comment type="subunit">
    <text evidence="3">F-type ATPases have 2 components, CF(1) - the catalytic core - and CF(0) - the membrane proton channel.</text>
</comment>
<proteinExistence type="inferred from homology"/>
<evidence type="ECO:0000256" key="8">
    <source>
        <dbReference type="ARBA" id="ARBA00022989"/>
    </source>
</evidence>
<dbReference type="GeneID" id="17427368"/>
<gene>
    <name evidence="14" type="primary">ATP8</name>
</gene>
<evidence type="ECO:0000256" key="10">
    <source>
        <dbReference type="ARBA" id="ARBA00023128"/>
    </source>
</evidence>
<geneLocation type="mitochondrion" evidence="14"/>
<dbReference type="GO" id="GO:0015986">
    <property type="term" value="P:proton motive force-driven ATP synthesis"/>
    <property type="evidence" value="ECO:0007669"/>
    <property type="project" value="InterPro"/>
</dbReference>
<keyword evidence="6 12" id="KW-0812">Transmembrane</keyword>
<dbReference type="AlphaFoldDB" id="U3KTP4"/>
<keyword evidence="7 12" id="KW-0375">Hydrogen ion transport</keyword>
<evidence type="ECO:0000256" key="3">
    <source>
        <dbReference type="ARBA" id="ARBA00011291"/>
    </source>
</evidence>
<evidence type="ECO:0000256" key="7">
    <source>
        <dbReference type="ARBA" id="ARBA00022781"/>
    </source>
</evidence>
<dbReference type="GO" id="GO:0045259">
    <property type="term" value="C:proton-transporting ATP synthase complex"/>
    <property type="evidence" value="ECO:0007669"/>
    <property type="project" value="UniProtKB-KW"/>
</dbReference>
<evidence type="ECO:0000256" key="13">
    <source>
        <dbReference type="SAM" id="SignalP"/>
    </source>
</evidence>
<evidence type="ECO:0000313" key="14">
    <source>
        <dbReference type="EMBL" id="AEV44863.1"/>
    </source>
</evidence>
<feature type="chain" id="PRO_5004645995" description="ATP synthase complex subunit 8" evidence="13">
    <location>
        <begin position="20"/>
        <end position="52"/>
    </location>
</feature>
<evidence type="ECO:0000256" key="12">
    <source>
        <dbReference type="RuleBase" id="RU003661"/>
    </source>
</evidence>
<feature type="signal peptide" evidence="13">
    <location>
        <begin position="1"/>
        <end position="19"/>
    </location>
</feature>
<dbReference type="RefSeq" id="YP_008757598.1">
    <property type="nucleotide sequence ID" value="NC_022674.1"/>
</dbReference>
<organism evidence="14">
    <name type="scientific">Occasjapyx japonicus</name>
    <dbReference type="NCBI Taxonomy" id="289462"/>
    <lineage>
        <taxon>Eukaryota</taxon>
        <taxon>Metazoa</taxon>
        <taxon>Ecdysozoa</taxon>
        <taxon>Arthropoda</taxon>
        <taxon>Hexapoda</taxon>
        <taxon>Diplura</taxon>
        <taxon>Dicellurata</taxon>
        <taxon>Japygoidea</taxon>
        <taxon>Japygidae</taxon>
        <taxon>Japyginae</taxon>
        <taxon>Occasjapyx</taxon>
    </lineage>
</organism>
<keyword evidence="10 12" id="KW-0496">Mitochondrion</keyword>
<keyword evidence="8" id="KW-1133">Transmembrane helix</keyword>
<comment type="similarity">
    <text evidence="2 12">Belongs to the ATPase protein 8 family.</text>
</comment>
<dbReference type="CTD" id="4509"/>
<sequence length="52" mass="6156">MPQMSPLLWLILLIFFSLALISFNTMNFFALPKTPTESVQKETITQQKPWKW</sequence>
<keyword evidence="4 12" id="KW-0813">Transport</keyword>
<evidence type="ECO:0000256" key="6">
    <source>
        <dbReference type="ARBA" id="ARBA00022692"/>
    </source>
</evidence>
<keyword evidence="5 12" id="KW-0138">CF(0)</keyword>
<reference evidence="14" key="2">
    <citation type="journal article" date="2014" name="Genome Biol. Evol.">
        <title>Comparative analysis of mitochondrial genomes in diplura (hexapoda, arthropoda): taxon sampling is crucial for phylogenetic inferences.</title>
        <authorList>
            <person name="Chen W.J."/>
            <person name="Koch M."/>
            <person name="Mallatt J.M."/>
            <person name="Luan Y.X."/>
        </authorList>
    </citation>
    <scope>NUCLEOTIDE SEQUENCE</scope>
</reference>
<evidence type="ECO:0000256" key="11">
    <source>
        <dbReference type="ARBA" id="ARBA00023136"/>
    </source>
</evidence>
<accession>U3KTP4</accession>
<evidence type="ECO:0000256" key="2">
    <source>
        <dbReference type="ARBA" id="ARBA00008892"/>
    </source>
</evidence>
<keyword evidence="13" id="KW-0732">Signal</keyword>
<evidence type="ECO:0000256" key="1">
    <source>
        <dbReference type="ARBA" id="ARBA00004304"/>
    </source>
</evidence>
<dbReference type="Pfam" id="PF00895">
    <property type="entry name" value="ATP-synt_8"/>
    <property type="match status" value="1"/>
</dbReference>